<gene>
    <name evidence="4" type="ORF">SAMN05216361_2121</name>
</gene>
<dbReference type="AlphaFoldDB" id="A0A1M5JJ35"/>
<feature type="transmembrane region" description="Helical" evidence="2">
    <location>
        <begin position="18"/>
        <end position="37"/>
    </location>
</feature>
<protein>
    <recommendedName>
        <fullName evidence="1">diguanylate cyclase</fullName>
        <ecNumber evidence="1">2.7.7.65</ecNumber>
    </recommendedName>
</protein>
<dbReference type="GO" id="GO:0005886">
    <property type="term" value="C:plasma membrane"/>
    <property type="evidence" value="ECO:0007669"/>
    <property type="project" value="TreeGrafter"/>
</dbReference>
<dbReference type="InterPro" id="IPR011047">
    <property type="entry name" value="Quinoprotein_ADH-like_sf"/>
</dbReference>
<keyword evidence="2" id="KW-0472">Membrane</keyword>
<dbReference type="InterPro" id="IPR013783">
    <property type="entry name" value="Ig-like_fold"/>
</dbReference>
<feature type="domain" description="GGDEF" evidence="3">
    <location>
        <begin position="920"/>
        <end position="1059"/>
    </location>
</feature>
<dbReference type="InterPro" id="IPR015943">
    <property type="entry name" value="WD40/YVTN_repeat-like_dom_sf"/>
</dbReference>
<keyword evidence="2" id="KW-1133">Transmembrane helix</keyword>
<dbReference type="SUPFAM" id="SSF55073">
    <property type="entry name" value="Nucleotide cyclase"/>
    <property type="match status" value="1"/>
</dbReference>
<dbReference type="Pfam" id="PF00990">
    <property type="entry name" value="GGDEF"/>
    <property type="match status" value="1"/>
</dbReference>
<proteinExistence type="predicted"/>
<dbReference type="Gene3D" id="2.130.10.10">
    <property type="entry name" value="YVTN repeat-like/Quinoprotein amine dehydrogenase"/>
    <property type="match status" value="2"/>
</dbReference>
<dbReference type="SUPFAM" id="SSF50998">
    <property type="entry name" value="Quinoprotein alcohol dehydrogenase-like"/>
    <property type="match status" value="1"/>
</dbReference>
<dbReference type="InterPro" id="IPR011110">
    <property type="entry name" value="Reg_prop"/>
</dbReference>
<dbReference type="GO" id="GO:0043709">
    <property type="term" value="P:cell adhesion involved in single-species biofilm formation"/>
    <property type="evidence" value="ECO:0007669"/>
    <property type="project" value="TreeGrafter"/>
</dbReference>
<dbReference type="InterPro" id="IPR000160">
    <property type="entry name" value="GGDEF_dom"/>
</dbReference>
<dbReference type="GO" id="GO:0052621">
    <property type="term" value="F:diguanylate cyclase activity"/>
    <property type="evidence" value="ECO:0007669"/>
    <property type="project" value="UniProtKB-EC"/>
</dbReference>
<evidence type="ECO:0000259" key="3">
    <source>
        <dbReference type="PROSITE" id="PS50887"/>
    </source>
</evidence>
<dbReference type="PROSITE" id="PS50887">
    <property type="entry name" value="GGDEF"/>
    <property type="match status" value="1"/>
</dbReference>
<keyword evidence="2" id="KW-0812">Transmembrane</keyword>
<dbReference type="RefSeq" id="WP_073322091.1">
    <property type="nucleotide sequence ID" value="NZ_FQWD01000003.1"/>
</dbReference>
<dbReference type="InterPro" id="IPR011123">
    <property type="entry name" value="Y_Y_Y"/>
</dbReference>
<reference evidence="5" key="1">
    <citation type="submission" date="2016-11" db="EMBL/GenBank/DDBJ databases">
        <authorList>
            <person name="Varghese N."/>
            <person name="Submissions S."/>
        </authorList>
    </citation>
    <scope>NUCLEOTIDE SEQUENCE [LARGE SCALE GENOMIC DNA]</scope>
    <source>
        <strain evidence="5">CGMCC 1.8995</strain>
    </source>
</reference>
<dbReference type="Pfam" id="PF07494">
    <property type="entry name" value="Reg_prop"/>
    <property type="match status" value="2"/>
</dbReference>
<dbReference type="EMBL" id="FQWD01000003">
    <property type="protein sequence ID" value="SHG40541.1"/>
    <property type="molecule type" value="Genomic_DNA"/>
</dbReference>
<dbReference type="Gene3D" id="3.30.70.270">
    <property type="match status" value="1"/>
</dbReference>
<evidence type="ECO:0000256" key="2">
    <source>
        <dbReference type="SAM" id="Phobius"/>
    </source>
</evidence>
<dbReference type="SMART" id="SM00267">
    <property type="entry name" value="GGDEF"/>
    <property type="match status" value="1"/>
</dbReference>
<dbReference type="Gene3D" id="2.60.40.10">
    <property type="entry name" value="Immunoglobulins"/>
    <property type="match status" value="1"/>
</dbReference>
<dbReference type="PANTHER" id="PTHR45138:SF6">
    <property type="entry name" value="DIGUANYLATE CYCLASE DGCN"/>
    <property type="match status" value="1"/>
</dbReference>
<dbReference type="InterPro" id="IPR043128">
    <property type="entry name" value="Rev_trsase/Diguanyl_cyclase"/>
</dbReference>
<accession>A0A1M5JJ35</accession>
<evidence type="ECO:0000313" key="5">
    <source>
        <dbReference type="Proteomes" id="UP000184520"/>
    </source>
</evidence>
<evidence type="ECO:0000313" key="4">
    <source>
        <dbReference type="EMBL" id="SHG40541.1"/>
    </source>
</evidence>
<keyword evidence="5" id="KW-1185">Reference proteome</keyword>
<organism evidence="4 5">
    <name type="scientific">Marisediminitalea aggregata</name>
    <dbReference type="NCBI Taxonomy" id="634436"/>
    <lineage>
        <taxon>Bacteria</taxon>
        <taxon>Pseudomonadati</taxon>
        <taxon>Pseudomonadota</taxon>
        <taxon>Gammaproteobacteria</taxon>
        <taxon>Alteromonadales</taxon>
        <taxon>Alteromonadaceae</taxon>
        <taxon>Marisediminitalea</taxon>
    </lineage>
</organism>
<evidence type="ECO:0000256" key="1">
    <source>
        <dbReference type="ARBA" id="ARBA00012528"/>
    </source>
</evidence>
<dbReference type="PANTHER" id="PTHR45138">
    <property type="entry name" value="REGULATORY COMPONENTS OF SENSORY TRANSDUCTION SYSTEM"/>
    <property type="match status" value="1"/>
</dbReference>
<dbReference type="InterPro" id="IPR050469">
    <property type="entry name" value="Diguanylate_Cyclase"/>
</dbReference>
<dbReference type="OrthoDB" id="9772100at2"/>
<sequence>MNNTFSHLQLALQHDARILQSCAVSAYAAFFVVWCNSLVTSFRFLPRVFSILLLIFCSALVHAQENTWDRLSQPIFYAPLSSSSVIEGPVDSIIEDEHGLMWLSAANGLWRWDSHFLTQVQFTSLSDFALFPQIQSTFKDQHQRIWVGTNQGLYQLDSLRNQLSAIAEEQLSAISIQNIASAQTQDGDFLVLAGDRTLFQFQVSSGRLSAISLPGSVRVYAVHIDPSDTLWVGTDKGLFYAQHEQGATGKQRKLGELQAVKSFPDNVRISAIDTTQAGKLVIGTAQHGLFVKQTSGQFSHIALQGAAQSAWIYNLVEQRDNVLLLGTFGHGLVEVDLANLTQRHVPFNRLHPSGLSDNNIWSLYRDSRGLIWIGAGESLNIYDARNTAVKHIIGGLAEPHGLPAPKTHAVVALEDSLVVANGSLGLFELSPTHGVTQSWWQAAKDPVETLYVTPAQTLYASSNFATVSLPLPDRKAIPVSVGERPASVFSGAFADTGKLFWVGGPDGLWMQSKSNPDLANQILTNTTHDRRVSALLSTPEALWVGTWRGLYKVTLTDDGEDVSQIDTIAHAALQQQFVSDIYADSHGKIWVATSGGGVFVGTSSQSSWQQLTHENGLPGNSIAAIAGESEGEIWVGTSRGIAAISTQDYQVRKVVTGRQAINSPYARGAATLTVDGNAVFGGKNGLTIVTPSQLAVSDEQLALVFTNVSVLTEKGELHPIQLADTRHQFAPLPQRLSFEFAALDYLSPEHIRYRYRVPGLNESWTELDADHRNITLTSPSPGDYALHIEYSYDGKHWQSNTLNLRFTVLPAWYQSNAARITGIVMLVIAIYVLHQLGLRHYRYRQRILEQRVAARTAELVTANQKLSEQATALEKASLTDSLTGLNNRRFLTQNIQRDLKRVQRYYIDCENQGIQPTFESDVLFLVIDLDHFKRINDTHGHQAGDTVLVETRYRLSRIFRDTDYLIRWGGEEFLAVVHNTSRREAHILAERVVTEINGCAFKINDHVSLSVSCSVGFAPYPLQQQHYNFFDWHTTVAIADAALYESKSRSRDTWTGIPSIKENASEETLTLIQQQPSRVFDVAETIIRP</sequence>
<dbReference type="STRING" id="634436.SAMN05216361_2121"/>
<dbReference type="CDD" id="cd01949">
    <property type="entry name" value="GGDEF"/>
    <property type="match status" value="1"/>
</dbReference>
<dbReference type="EC" id="2.7.7.65" evidence="1"/>
<dbReference type="NCBIfam" id="TIGR00254">
    <property type="entry name" value="GGDEF"/>
    <property type="match status" value="1"/>
</dbReference>
<name>A0A1M5JJ35_9ALTE</name>
<dbReference type="Pfam" id="PF07495">
    <property type="entry name" value="Y_Y_Y"/>
    <property type="match status" value="1"/>
</dbReference>
<dbReference type="Proteomes" id="UP000184520">
    <property type="component" value="Unassembled WGS sequence"/>
</dbReference>
<dbReference type="SUPFAM" id="SSF63829">
    <property type="entry name" value="Calcium-dependent phosphotriesterase"/>
    <property type="match status" value="1"/>
</dbReference>
<dbReference type="GO" id="GO:1902201">
    <property type="term" value="P:negative regulation of bacterial-type flagellum-dependent cell motility"/>
    <property type="evidence" value="ECO:0007669"/>
    <property type="project" value="TreeGrafter"/>
</dbReference>
<dbReference type="InterPro" id="IPR029787">
    <property type="entry name" value="Nucleotide_cyclase"/>
</dbReference>